<dbReference type="EMBL" id="AP022609">
    <property type="protein sequence ID" value="BBZ22260.1"/>
    <property type="molecule type" value="Genomic_DNA"/>
</dbReference>
<name>A0A7I7WYN0_9MYCO</name>
<sequence length="67" mass="6916">MMIWLIRGGGGAVLFVVSVLCGAGGGLTVHAEVAWVSTSVVARARAPAVTRLRRAGLGTDIRVSGRR</sequence>
<proteinExistence type="predicted"/>
<organism evidence="1 2">
    <name type="scientific">Mycolicibacter hiberniae</name>
    <dbReference type="NCBI Taxonomy" id="29314"/>
    <lineage>
        <taxon>Bacteria</taxon>
        <taxon>Bacillati</taxon>
        <taxon>Actinomycetota</taxon>
        <taxon>Actinomycetes</taxon>
        <taxon>Mycobacteriales</taxon>
        <taxon>Mycobacteriaceae</taxon>
        <taxon>Mycolicibacter</taxon>
    </lineage>
</organism>
<dbReference type="Proteomes" id="UP000467260">
    <property type="component" value="Chromosome"/>
</dbReference>
<gene>
    <name evidence="1" type="ORF">MHIB_06780</name>
</gene>
<evidence type="ECO:0000313" key="2">
    <source>
        <dbReference type="Proteomes" id="UP000467260"/>
    </source>
</evidence>
<dbReference type="AlphaFoldDB" id="A0A7I7WYN0"/>
<accession>A0A7I7WYN0</accession>
<dbReference type="KEGG" id="mhib:MHIB_06780"/>
<protein>
    <submittedName>
        <fullName evidence="1">Uncharacterized protein</fullName>
    </submittedName>
</protein>
<reference evidence="1 2" key="1">
    <citation type="journal article" date="2019" name="Emerg. Microbes Infect.">
        <title>Comprehensive subspecies identification of 175 nontuberculous mycobacteria species based on 7547 genomic profiles.</title>
        <authorList>
            <person name="Matsumoto Y."/>
            <person name="Kinjo T."/>
            <person name="Motooka D."/>
            <person name="Nabeya D."/>
            <person name="Jung N."/>
            <person name="Uechi K."/>
            <person name="Horii T."/>
            <person name="Iida T."/>
            <person name="Fujita J."/>
            <person name="Nakamura S."/>
        </authorList>
    </citation>
    <scope>NUCLEOTIDE SEQUENCE [LARGE SCALE GENOMIC DNA]</scope>
    <source>
        <strain evidence="1 2">JCM 13571</strain>
    </source>
</reference>
<evidence type="ECO:0000313" key="1">
    <source>
        <dbReference type="EMBL" id="BBZ22260.1"/>
    </source>
</evidence>
<keyword evidence="2" id="KW-1185">Reference proteome</keyword>